<dbReference type="Proteomes" id="UP000789366">
    <property type="component" value="Unassembled WGS sequence"/>
</dbReference>
<dbReference type="EMBL" id="CAJVPW010032010">
    <property type="protein sequence ID" value="CAG8727815.1"/>
    <property type="molecule type" value="Genomic_DNA"/>
</dbReference>
<reference evidence="1" key="1">
    <citation type="submission" date="2021-06" db="EMBL/GenBank/DDBJ databases">
        <authorList>
            <person name="Kallberg Y."/>
            <person name="Tangrot J."/>
            <person name="Rosling A."/>
        </authorList>
    </citation>
    <scope>NUCLEOTIDE SEQUENCE</scope>
    <source>
        <strain evidence="1">28 12/20/2015</strain>
    </source>
</reference>
<proteinExistence type="predicted"/>
<comment type="caution">
    <text evidence="1">The sequence shown here is derived from an EMBL/GenBank/DDBJ whole genome shotgun (WGS) entry which is preliminary data.</text>
</comment>
<name>A0ACA9PW89_9GLOM</name>
<evidence type="ECO:0000313" key="1">
    <source>
        <dbReference type="EMBL" id="CAG8727815.1"/>
    </source>
</evidence>
<protein>
    <submittedName>
        <fullName evidence="1">6815_t:CDS:1</fullName>
    </submittedName>
</protein>
<evidence type="ECO:0000313" key="2">
    <source>
        <dbReference type="Proteomes" id="UP000789366"/>
    </source>
</evidence>
<feature type="non-terminal residue" evidence="1">
    <location>
        <position position="1"/>
    </location>
</feature>
<accession>A0ACA9PW89</accession>
<sequence length="96" mass="11617">KMEPTLYRQIKRYLQDSHLSRRIEEFQRKKIIRISKTLELEQGLLYKWDKLEPTRLLRVAQEQEIDAILMMAHMHSLGGHFGVEAVYDKIRRIYDC</sequence>
<keyword evidence="2" id="KW-1185">Reference proteome</keyword>
<gene>
    <name evidence="1" type="ORF">SPELUC_LOCUS12884</name>
</gene>
<organism evidence="1 2">
    <name type="scientific">Cetraspora pellucida</name>
    <dbReference type="NCBI Taxonomy" id="1433469"/>
    <lineage>
        <taxon>Eukaryota</taxon>
        <taxon>Fungi</taxon>
        <taxon>Fungi incertae sedis</taxon>
        <taxon>Mucoromycota</taxon>
        <taxon>Glomeromycotina</taxon>
        <taxon>Glomeromycetes</taxon>
        <taxon>Diversisporales</taxon>
        <taxon>Gigasporaceae</taxon>
        <taxon>Cetraspora</taxon>
    </lineage>
</organism>